<name>A0ABV4CN56_9PSEU</name>
<evidence type="ECO:0000256" key="1">
    <source>
        <dbReference type="ARBA" id="ARBA00004496"/>
    </source>
</evidence>
<evidence type="ECO:0000256" key="4">
    <source>
        <dbReference type="ARBA" id="ARBA00023186"/>
    </source>
</evidence>
<sequence length="237" mass="25103">MRCDAPGFRALLRERPVGADVTGFLLDDPMPGAGAAPGGARWRRVLAVLAEAAVFGFLRSADLRALVAVARGAAVRIRVRAAEVVADRVRPDAPWPALVGALPAAEPATGSEVTVPTALLAEAREVAAARTDAGADWLAYELTRRDVPADDARAIGAFLHGADRGAELSVGLRESGAVRRAPWRIEVRWGSAGRIAVVPESPSDTYSMVAPAGPYLLGRSLQRHLDDLWQRTGPLPR</sequence>
<dbReference type="EMBL" id="JBGEHV010000033">
    <property type="protein sequence ID" value="MEY8041231.1"/>
    <property type="molecule type" value="Genomic_DNA"/>
</dbReference>
<keyword evidence="4" id="KW-0143">Chaperone</keyword>
<gene>
    <name evidence="5" type="ORF">AB8O55_17650</name>
</gene>
<evidence type="ECO:0000313" key="6">
    <source>
        <dbReference type="Proteomes" id="UP001564626"/>
    </source>
</evidence>
<organism evidence="5 6">
    <name type="scientific">Saccharopolyspora cebuensis</name>
    <dbReference type="NCBI Taxonomy" id="418759"/>
    <lineage>
        <taxon>Bacteria</taxon>
        <taxon>Bacillati</taxon>
        <taxon>Actinomycetota</taxon>
        <taxon>Actinomycetes</taxon>
        <taxon>Pseudonocardiales</taxon>
        <taxon>Pseudonocardiaceae</taxon>
        <taxon>Saccharopolyspora</taxon>
    </lineage>
</organism>
<reference evidence="5 6" key="1">
    <citation type="submission" date="2024-08" db="EMBL/GenBank/DDBJ databases">
        <title>Genome mining of Saccharopolyspora cebuensis PGLac3 from Nigerian medicinal plant.</title>
        <authorList>
            <person name="Ezeobiora C.E."/>
            <person name="Igbokwe N.H."/>
            <person name="Amin D.H."/>
            <person name="Mendie U.E."/>
        </authorList>
    </citation>
    <scope>NUCLEOTIDE SEQUENCE [LARGE SCALE GENOMIC DNA]</scope>
    <source>
        <strain evidence="5 6">PGLac3</strain>
    </source>
</reference>
<dbReference type="Pfam" id="PF14011">
    <property type="entry name" value="ESX-1_EspG"/>
    <property type="match status" value="1"/>
</dbReference>
<comment type="subcellular location">
    <subcellularLocation>
        <location evidence="1">Cytoplasm</location>
    </subcellularLocation>
</comment>
<dbReference type="Proteomes" id="UP001564626">
    <property type="component" value="Unassembled WGS sequence"/>
</dbReference>
<comment type="caution">
    <text evidence="5">The sequence shown here is derived from an EMBL/GenBank/DDBJ whole genome shotgun (WGS) entry which is preliminary data.</text>
</comment>
<proteinExistence type="inferred from homology"/>
<evidence type="ECO:0000313" key="5">
    <source>
        <dbReference type="EMBL" id="MEY8041231.1"/>
    </source>
</evidence>
<keyword evidence="6" id="KW-1185">Reference proteome</keyword>
<keyword evidence="3" id="KW-0963">Cytoplasm</keyword>
<evidence type="ECO:0000256" key="2">
    <source>
        <dbReference type="ARBA" id="ARBA00006411"/>
    </source>
</evidence>
<dbReference type="InterPro" id="IPR025734">
    <property type="entry name" value="EspG"/>
</dbReference>
<accession>A0ABV4CN56</accession>
<protein>
    <submittedName>
        <fullName evidence="5">ESX secretion-associated protein EspG</fullName>
    </submittedName>
</protein>
<comment type="similarity">
    <text evidence="2">Belongs to the EspG family.</text>
</comment>
<evidence type="ECO:0000256" key="3">
    <source>
        <dbReference type="ARBA" id="ARBA00022490"/>
    </source>
</evidence>
<dbReference type="RefSeq" id="WP_345366939.1">
    <property type="nucleotide sequence ID" value="NZ_BAABII010000017.1"/>
</dbReference>